<dbReference type="EMBL" id="CADCWP010000136">
    <property type="protein sequence ID" value="CAA9572363.1"/>
    <property type="molecule type" value="Genomic_DNA"/>
</dbReference>
<dbReference type="PANTHER" id="PTHR34580">
    <property type="match status" value="1"/>
</dbReference>
<dbReference type="InterPro" id="IPR028349">
    <property type="entry name" value="PafC-like"/>
</dbReference>
<dbReference type="Gene3D" id="1.10.10.10">
    <property type="entry name" value="Winged helix-like DNA-binding domain superfamily/Winged helix DNA-binding domain"/>
    <property type="match status" value="1"/>
</dbReference>
<evidence type="ECO:0000256" key="2">
    <source>
        <dbReference type="ARBA" id="ARBA00023163"/>
    </source>
</evidence>
<protein>
    <submittedName>
        <fullName evidence="4">Transcriptional regulator, DeoR family</fullName>
    </submittedName>
</protein>
<evidence type="ECO:0000256" key="1">
    <source>
        <dbReference type="ARBA" id="ARBA00023015"/>
    </source>
</evidence>
<dbReference type="Pfam" id="PF08279">
    <property type="entry name" value="HTH_11"/>
    <property type="match status" value="1"/>
</dbReference>
<dbReference type="PROSITE" id="PS52050">
    <property type="entry name" value="WYL"/>
    <property type="match status" value="1"/>
</dbReference>
<dbReference type="PROSITE" id="PS51000">
    <property type="entry name" value="HTH_DEOR_2"/>
    <property type="match status" value="1"/>
</dbReference>
<organism evidence="4">
    <name type="scientific">uncultured Truepera sp</name>
    <dbReference type="NCBI Taxonomy" id="543023"/>
    <lineage>
        <taxon>Bacteria</taxon>
        <taxon>Thermotogati</taxon>
        <taxon>Deinococcota</taxon>
        <taxon>Deinococci</taxon>
        <taxon>Trueperales</taxon>
        <taxon>Trueperaceae</taxon>
        <taxon>Truepera</taxon>
        <taxon>environmental samples</taxon>
    </lineage>
</organism>
<reference evidence="4" key="1">
    <citation type="submission" date="2020-02" db="EMBL/GenBank/DDBJ databases">
        <authorList>
            <person name="Meier V. D."/>
        </authorList>
    </citation>
    <scope>NUCLEOTIDE SEQUENCE</scope>
    <source>
        <strain evidence="4">AVDCRST_MAG86</strain>
    </source>
</reference>
<dbReference type="Pfam" id="PF13280">
    <property type="entry name" value="WYL"/>
    <property type="match status" value="1"/>
</dbReference>
<dbReference type="InterPro" id="IPR013196">
    <property type="entry name" value="HTH_11"/>
</dbReference>
<evidence type="ECO:0000259" key="3">
    <source>
        <dbReference type="PROSITE" id="PS51000"/>
    </source>
</evidence>
<keyword evidence="1" id="KW-0805">Transcription regulation</keyword>
<feature type="domain" description="HTH deoR-type" evidence="3">
    <location>
        <begin position="4"/>
        <end position="62"/>
    </location>
</feature>
<dbReference type="SUPFAM" id="SSF46785">
    <property type="entry name" value="Winged helix' DNA-binding domain"/>
    <property type="match status" value="1"/>
</dbReference>
<dbReference type="InterPro" id="IPR001034">
    <property type="entry name" value="DeoR_HTH"/>
</dbReference>
<keyword evidence="2" id="KW-0804">Transcription</keyword>
<dbReference type="GO" id="GO:0003700">
    <property type="term" value="F:DNA-binding transcription factor activity"/>
    <property type="evidence" value="ECO:0007669"/>
    <property type="project" value="InterPro"/>
</dbReference>
<dbReference type="PIRSF" id="PIRSF016838">
    <property type="entry name" value="PafC"/>
    <property type="match status" value="1"/>
</dbReference>
<name>A0A6J4VBB8_9DEIN</name>
<accession>A0A6J4VBB8</accession>
<dbReference type="InterPro" id="IPR026881">
    <property type="entry name" value="WYL_dom"/>
</dbReference>
<gene>
    <name evidence="4" type="ORF">AVDCRST_MAG86-1798</name>
</gene>
<evidence type="ECO:0000313" key="4">
    <source>
        <dbReference type="EMBL" id="CAA9572363.1"/>
    </source>
</evidence>
<dbReference type="InterPro" id="IPR036390">
    <property type="entry name" value="WH_DNA-bd_sf"/>
</dbReference>
<proteinExistence type="predicted"/>
<dbReference type="InterPro" id="IPR036388">
    <property type="entry name" value="WH-like_DNA-bd_sf"/>
</dbReference>
<dbReference type="InterPro" id="IPR057727">
    <property type="entry name" value="WCX_dom"/>
</dbReference>
<dbReference type="Pfam" id="PF25583">
    <property type="entry name" value="WCX"/>
    <property type="match status" value="1"/>
</dbReference>
<dbReference type="InterPro" id="IPR051534">
    <property type="entry name" value="CBASS_pafABC_assoc_protein"/>
</dbReference>
<dbReference type="AlphaFoldDB" id="A0A6J4VBB8"/>
<sequence length="317" mass="35846">MYHPTTRVLTILELLQSRGRMGGPELAARLEVDLRTVRRYIAMLQDMGIPVETTRGPGGGYRLRPGFKLPPLMFTDDEALAITFSLMMARRQGGLADAPALEGVLAKIERVLPEALRSRVQAVQSSVAFVSEPPAGQPPSEQVLLFSTAVQQQRRVRVRYRSGREDSERSVDPYGVVMHWDLWYVVGWCHLRRAVRVFRLDRILETELEDEHFERPTDFNSLEVVLDALAKAPGGWSVEVLLETTLEDAKRLIPPEVAMLEEARGGVLLRAHTKQLEWLARHMLTWERSFIIRHPQELREALRTVAAEACALAEVGV</sequence>
<dbReference type="PANTHER" id="PTHR34580:SF3">
    <property type="entry name" value="PROTEIN PAFB"/>
    <property type="match status" value="1"/>
</dbReference>